<dbReference type="Pfam" id="PF14341">
    <property type="entry name" value="PilX_N"/>
    <property type="match status" value="1"/>
</dbReference>
<keyword evidence="1" id="KW-0812">Transmembrane</keyword>
<evidence type="ECO:0000259" key="3">
    <source>
        <dbReference type="Pfam" id="PF14341"/>
    </source>
</evidence>
<dbReference type="RefSeq" id="WP_114434768.1">
    <property type="nucleotide sequence ID" value="NZ_QPJI01000010.1"/>
</dbReference>
<feature type="domain" description="PilX/PilW C-terminal" evidence="2">
    <location>
        <begin position="98"/>
        <end position="203"/>
    </location>
</feature>
<organism evidence="4 5">
    <name type="scientific">Marinobacter nauticus</name>
    <name type="common">Marinobacter hydrocarbonoclasticus</name>
    <name type="synonym">Marinobacter aquaeolei</name>
    <dbReference type="NCBI Taxonomy" id="2743"/>
    <lineage>
        <taxon>Bacteria</taxon>
        <taxon>Pseudomonadati</taxon>
        <taxon>Pseudomonadota</taxon>
        <taxon>Gammaproteobacteria</taxon>
        <taxon>Pseudomonadales</taxon>
        <taxon>Marinobacteraceae</taxon>
        <taxon>Marinobacter</taxon>
    </lineage>
</organism>
<evidence type="ECO:0000313" key="5">
    <source>
        <dbReference type="Proteomes" id="UP000253647"/>
    </source>
</evidence>
<feature type="transmembrane region" description="Helical" evidence="1">
    <location>
        <begin position="21"/>
        <end position="41"/>
    </location>
</feature>
<evidence type="ECO:0000259" key="2">
    <source>
        <dbReference type="Pfam" id="PF13681"/>
    </source>
</evidence>
<proteinExistence type="predicted"/>
<dbReference type="Proteomes" id="UP000253647">
    <property type="component" value="Unassembled WGS sequence"/>
</dbReference>
<sequence>MKRNFKTKNAQMNPPRQQRGMALAISLVLLVVVTLVGLAGMRGTIFQERMAGGAYDRETGFQAAEAALMLGARDFTNNRQAWVDKIDDNASDLDCSDRTCAANPSGVIANKLWASVSSGTTDSDFTAIDSANPPQYVVQLLGDCSSTGAGGGFTGTTDQNEGGPGGTLLANQGQCYRITARAIDPTTAANAERAQVLLQATYRM</sequence>
<dbReference type="InterPro" id="IPR025746">
    <property type="entry name" value="PilX_N_dom"/>
</dbReference>
<dbReference type="Pfam" id="PF13681">
    <property type="entry name" value="PilX"/>
    <property type="match status" value="1"/>
</dbReference>
<name>A0A368XES1_MARNT</name>
<keyword evidence="1" id="KW-1133">Transmembrane helix</keyword>
<accession>A0A368XES1</accession>
<evidence type="ECO:0000256" key="1">
    <source>
        <dbReference type="SAM" id="Phobius"/>
    </source>
</evidence>
<protein>
    <submittedName>
        <fullName evidence="4">Type IV pilus assembly protein PilX</fullName>
    </submittedName>
</protein>
<dbReference type="EMBL" id="QPJI01000010">
    <property type="protein sequence ID" value="RCW66471.1"/>
    <property type="molecule type" value="Genomic_DNA"/>
</dbReference>
<reference evidence="4 5" key="1">
    <citation type="submission" date="2018-07" db="EMBL/GenBank/DDBJ databases">
        <title>Freshwater and sediment microbial communities from various areas in North America, analyzing microbe dynamics in response to fracking.</title>
        <authorList>
            <person name="Lamendella R."/>
        </authorList>
    </citation>
    <scope>NUCLEOTIDE SEQUENCE [LARGE SCALE GENOMIC DNA]</scope>
    <source>
        <strain evidence="4 5">105B</strain>
    </source>
</reference>
<gene>
    <name evidence="4" type="ORF">DET61_11018</name>
</gene>
<evidence type="ECO:0000313" key="4">
    <source>
        <dbReference type="EMBL" id="RCW66471.1"/>
    </source>
</evidence>
<keyword evidence="1" id="KW-0472">Membrane</keyword>
<comment type="caution">
    <text evidence="4">The sequence shown here is derived from an EMBL/GenBank/DDBJ whole genome shotgun (WGS) entry which is preliminary data.</text>
</comment>
<feature type="domain" description="Type 4 fimbrial biogenesis protein PilX N-terminal" evidence="3">
    <location>
        <begin position="19"/>
        <end position="68"/>
    </location>
</feature>
<dbReference type="InterPro" id="IPR025205">
    <property type="entry name" value="PilX/PilW_C"/>
</dbReference>
<dbReference type="AlphaFoldDB" id="A0A368XES1"/>